<reference evidence="8" key="1">
    <citation type="submission" date="2017-02" db="UniProtKB">
        <authorList>
            <consortium name="WormBaseParasite"/>
        </authorList>
    </citation>
    <scope>IDENTIFICATION</scope>
</reference>
<dbReference type="EMBL" id="UYYF01004548">
    <property type="protein sequence ID" value="VDN05316.1"/>
    <property type="molecule type" value="Genomic_DNA"/>
</dbReference>
<keyword evidence="4 5" id="KW-0472">Membrane</keyword>
<keyword evidence="7" id="KW-1185">Reference proteome</keyword>
<evidence type="ECO:0000313" key="7">
    <source>
        <dbReference type="Proteomes" id="UP000276776"/>
    </source>
</evidence>
<dbReference type="PANTHER" id="PTHR23051">
    <property type="entry name" value="SOLUTE CARRIER FAMILY 35, MEMBER F5"/>
    <property type="match status" value="1"/>
</dbReference>
<feature type="transmembrane region" description="Helical" evidence="5">
    <location>
        <begin position="296"/>
        <end position="315"/>
    </location>
</feature>
<evidence type="ECO:0000256" key="3">
    <source>
        <dbReference type="ARBA" id="ARBA00022989"/>
    </source>
</evidence>
<dbReference type="Proteomes" id="UP000276776">
    <property type="component" value="Unassembled WGS sequence"/>
</dbReference>
<feature type="transmembrane region" description="Helical" evidence="5">
    <location>
        <begin position="85"/>
        <end position="106"/>
    </location>
</feature>
<evidence type="ECO:0000256" key="5">
    <source>
        <dbReference type="SAM" id="Phobius"/>
    </source>
</evidence>
<keyword evidence="2 5" id="KW-0812">Transmembrane</keyword>
<dbReference type="GO" id="GO:0016020">
    <property type="term" value="C:membrane"/>
    <property type="evidence" value="ECO:0007669"/>
    <property type="project" value="UniProtKB-SubCell"/>
</dbReference>
<dbReference type="AlphaFoldDB" id="A0A0N5D4E1"/>
<reference evidence="6 7" key="2">
    <citation type="submission" date="2018-11" db="EMBL/GenBank/DDBJ databases">
        <authorList>
            <consortium name="Pathogen Informatics"/>
        </authorList>
    </citation>
    <scope>NUCLEOTIDE SEQUENCE [LARGE SCALE GENOMIC DNA]</scope>
</reference>
<organism evidence="8">
    <name type="scientific">Thelazia callipaeda</name>
    <name type="common">Oriental eyeworm</name>
    <name type="synonym">Parasitic nematode</name>
    <dbReference type="NCBI Taxonomy" id="103827"/>
    <lineage>
        <taxon>Eukaryota</taxon>
        <taxon>Metazoa</taxon>
        <taxon>Ecdysozoa</taxon>
        <taxon>Nematoda</taxon>
        <taxon>Chromadorea</taxon>
        <taxon>Rhabditida</taxon>
        <taxon>Spirurina</taxon>
        <taxon>Spiruromorpha</taxon>
        <taxon>Thelazioidea</taxon>
        <taxon>Thelaziidae</taxon>
        <taxon>Thelazia</taxon>
    </lineage>
</organism>
<evidence type="ECO:0000256" key="2">
    <source>
        <dbReference type="ARBA" id="ARBA00022692"/>
    </source>
</evidence>
<sequence>MGLNFKRPFLATYIKLCMLITYFAPCFYKYRTAVLFKCNFNYKESSAAEEESSVDESLAIKIREVRHMPLVLAEEAKQARIPYSFNIIITLQWISCTLSYQLSLFFGSVSSVYLIFASSPLFMVILSPLFMPSSAGRITLTKLLLFFCNLIGIGLASHYLIPLQGTCFALSSAILYALYFVCMSYHQHAGYDLDVNFIFDDRSRKVAGSIGLLTMIFYTPFLLILHYSSVESLFPLPNQLQSILLLLNGFLEVLFINILWLYGTALRSTMADIIAVFICVPISLLSDTLLQNQPLTLAQFITALPVLFSLIGAAFQNVKDEFESNDLMHNELILEEAQNLIEDSSDDNGHL</sequence>
<dbReference type="STRING" id="103827.A0A0N5D4E1"/>
<dbReference type="WBParaSite" id="TCLT_0000783101-mRNA-1">
    <property type="protein sequence ID" value="TCLT_0000783101-mRNA-1"/>
    <property type="gene ID" value="TCLT_0000783101"/>
</dbReference>
<feature type="transmembrane region" description="Helical" evidence="5">
    <location>
        <begin position="167"/>
        <end position="185"/>
    </location>
</feature>
<feature type="transmembrane region" description="Helical" evidence="5">
    <location>
        <begin position="240"/>
        <end position="262"/>
    </location>
</feature>
<dbReference type="OrthoDB" id="10041630at2759"/>
<evidence type="ECO:0000313" key="8">
    <source>
        <dbReference type="WBParaSite" id="TCLT_0000783101-mRNA-1"/>
    </source>
</evidence>
<accession>A0A0N5D4E1</accession>
<gene>
    <name evidence="6" type="ORF">TCLT_LOCUS7820</name>
</gene>
<protein>
    <submittedName>
        <fullName evidence="8">EamA domain-containing protein</fullName>
    </submittedName>
</protein>
<evidence type="ECO:0000313" key="6">
    <source>
        <dbReference type="EMBL" id="VDN05316.1"/>
    </source>
</evidence>
<feature type="transmembrane region" description="Helical" evidence="5">
    <location>
        <begin position="112"/>
        <end position="131"/>
    </location>
</feature>
<comment type="subcellular location">
    <subcellularLocation>
        <location evidence="1">Membrane</location>
        <topology evidence="1">Multi-pass membrane protein</topology>
    </subcellularLocation>
</comment>
<evidence type="ECO:0000256" key="1">
    <source>
        <dbReference type="ARBA" id="ARBA00004141"/>
    </source>
</evidence>
<feature type="transmembrane region" description="Helical" evidence="5">
    <location>
        <begin position="12"/>
        <end position="30"/>
    </location>
</feature>
<name>A0A0N5D4E1_THECL</name>
<feature type="transmembrane region" description="Helical" evidence="5">
    <location>
        <begin position="206"/>
        <end position="228"/>
    </location>
</feature>
<evidence type="ECO:0000256" key="4">
    <source>
        <dbReference type="ARBA" id="ARBA00023136"/>
    </source>
</evidence>
<dbReference type="OMA" id="DMNFMFG"/>
<feature type="transmembrane region" description="Helical" evidence="5">
    <location>
        <begin position="269"/>
        <end position="290"/>
    </location>
</feature>
<dbReference type="PANTHER" id="PTHR23051:SF0">
    <property type="entry name" value="SOLUTE CARRIER FAMILY 35 MEMBER F5"/>
    <property type="match status" value="1"/>
</dbReference>
<keyword evidence="3 5" id="KW-1133">Transmembrane helix</keyword>
<proteinExistence type="predicted"/>
<feature type="transmembrane region" description="Helical" evidence="5">
    <location>
        <begin position="143"/>
        <end position="161"/>
    </location>
</feature>